<protein>
    <submittedName>
        <fullName evidence="6">TIGR03619 family F420-dependent LLM class oxidoreductase</fullName>
        <ecNumber evidence="6">1.-.-.-</ecNumber>
    </submittedName>
</protein>
<dbReference type="InterPro" id="IPR019921">
    <property type="entry name" value="Lucif-like_OxRdtase_Rv2161c"/>
</dbReference>
<dbReference type="InterPro" id="IPR011251">
    <property type="entry name" value="Luciferase-like_dom"/>
</dbReference>
<dbReference type="Proteomes" id="UP000634522">
    <property type="component" value="Unassembled WGS sequence"/>
</dbReference>
<organism evidence="6 7">
    <name type="scientific">Aromatoleum toluolicum</name>
    <dbReference type="NCBI Taxonomy" id="90060"/>
    <lineage>
        <taxon>Bacteria</taxon>
        <taxon>Pseudomonadati</taxon>
        <taxon>Pseudomonadota</taxon>
        <taxon>Betaproteobacteria</taxon>
        <taxon>Rhodocyclales</taxon>
        <taxon>Rhodocyclaceae</taxon>
        <taxon>Aromatoleum</taxon>
    </lineage>
</organism>
<evidence type="ECO:0000256" key="4">
    <source>
        <dbReference type="ARBA" id="ARBA00023033"/>
    </source>
</evidence>
<dbReference type="NCBIfam" id="TIGR03619">
    <property type="entry name" value="F420_Rv2161c"/>
    <property type="match status" value="1"/>
</dbReference>
<dbReference type="InterPro" id="IPR036661">
    <property type="entry name" value="Luciferase-like_sf"/>
</dbReference>
<evidence type="ECO:0000313" key="7">
    <source>
        <dbReference type="Proteomes" id="UP000634522"/>
    </source>
</evidence>
<keyword evidence="7" id="KW-1185">Reference proteome</keyword>
<comment type="caution">
    <text evidence="6">The sequence shown here is derived from an EMBL/GenBank/DDBJ whole genome shotgun (WGS) entry which is preliminary data.</text>
</comment>
<dbReference type="SUPFAM" id="SSF51679">
    <property type="entry name" value="Bacterial luciferase-like"/>
    <property type="match status" value="1"/>
</dbReference>
<evidence type="ECO:0000313" key="6">
    <source>
        <dbReference type="EMBL" id="NMG01195.1"/>
    </source>
</evidence>
<sequence>MKFALATPALNNYPAAMAPWEPRAGGPEILRYARKADSLSWDWLTIPEHIVMPTDMKEVMGSRFAEGIAASAVLMGATERIHMLTYILALPYRHPLVLGKQIGTMEFLAGGRFTLGTAVGHLEREFETLGIPFEQRGPMTDEYLKALKEVWTSEHPKFHGDFVKFDNILVEPKPVQKPHPPIFIGGNSPAAMRRAAVHGDGWIPWLVTAEDLPGCIAYMKSLPAYDEKADRFEILVTTTAYKVEDYSHAEKGETEVSGDRDSVLREIEALQKAGATSVQVMPPKLQTFEQCLDWIEWYDQEIIPQFR</sequence>
<dbReference type="PANTHER" id="PTHR42847">
    <property type="entry name" value="ALKANESULFONATE MONOOXYGENASE"/>
    <property type="match status" value="1"/>
</dbReference>
<keyword evidence="1" id="KW-0285">Flavoprotein</keyword>
<dbReference type="GO" id="GO:0016491">
    <property type="term" value="F:oxidoreductase activity"/>
    <property type="evidence" value="ECO:0007669"/>
    <property type="project" value="UniProtKB-KW"/>
</dbReference>
<reference evidence="6 7" key="1">
    <citation type="submission" date="2019-12" db="EMBL/GenBank/DDBJ databases">
        <title>Comparative genomics gives insights into the taxonomy of the Azoarcus-Aromatoleum group and reveals separate origins of nif in the plant-associated Azoarcus and non-plant-associated Aromatoleum sub-groups.</title>
        <authorList>
            <person name="Lafos M."/>
            <person name="Maluk M."/>
            <person name="Batista M."/>
            <person name="Junghare M."/>
            <person name="Carmona M."/>
            <person name="Faoro H."/>
            <person name="Cruz L.M."/>
            <person name="Battistoni F."/>
            <person name="De Souza E."/>
            <person name="Pedrosa F."/>
            <person name="Chen W.-M."/>
            <person name="Poole P.S."/>
            <person name="Dixon R.A."/>
            <person name="James E.K."/>
        </authorList>
    </citation>
    <scope>NUCLEOTIDE SEQUENCE [LARGE SCALE GENOMIC DNA]</scope>
    <source>
        <strain evidence="6 7">T</strain>
    </source>
</reference>
<keyword evidence="2" id="KW-0288">FMN</keyword>
<dbReference type="RefSeq" id="WP_169143686.1">
    <property type="nucleotide sequence ID" value="NZ_WTVS01000155.1"/>
</dbReference>
<dbReference type="Pfam" id="PF00296">
    <property type="entry name" value="Bac_luciferase"/>
    <property type="match status" value="1"/>
</dbReference>
<dbReference type="PANTHER" id="PTHR42847:SF4">
    <property type="entry name" value="ALKANESULFONATE MONOOXYGENASE-RELATED"/>
    <property type="match status" value="1"/>
</dbReference>
<evidence type="ECO:0000256" key="3">
    <source>
        <dbReference type="ARBA" id="ARBA00023002"/>
    </source>
</evidence>
<evidence type="ECO:0000259" key="5">
    <source>
        <dbReference type="Pfam" id="PF00296"/>
    </source>
</evidence>
<keyword evidence="4" id="KW-0503">Monooxygenase</keyword>
<keyword evidence="3 6" id="KW-0560">Oxidoreductase</keyword>
<dbReference type="EC" id="1.-.-.-" evidence="6"/>
<gene>
    <name evidence="6" type="ORF">GPA27_27915</name>
</gene>
<accession>A0ABX1NPZ8</accession>
<evidence type="ECO:0000256" key="2">
    <source>
        <dbReference type="ARBA" id="ARBA00022643"/>
    </source>
</evidence>
<proteinExistence type="predicted"/>
<evidence type="ECO:0000256" key="1">
    <source>
        <dbReference type="ARBA" id="ARBA00022630"/>
    </source>
</evidence>
<feature type="domain" description="Luciferase-like" evidence="5">
    <location>
        <begin position="26"/>
        <end position="241"/>
    </location>
</feature>
<name>A0ABX1NPZ8_9RHOO</name>
<dbReference type="EMBL" id="WTVS01000155">
    <property type="protein sequence ID" value="NMG01195.1"/>
    <property type="molecule type" value="Genomic_DNA"/>
</dbReference>
<dbReference type="InterPro" id="IPR050172">
    <property type="entry name" value="SsuD_RutA_monooxygenase"/>
</dbReference>
<dbReference type="Gene3D" id="3.20.20.30">
    <property type="entry name" value="Luciferase-like domain"/>
    <property type="match status" value="1"/>
</dbReference>